<dbReference type="GeneID" id="17039263"/>
<reference evidence="2 3" key="1">
    <citation type="journal article" date="2012" name="Genome Biol.">
        <title>The genome of the polar eukaryotic microalga coccomyxa subellipsoidea reveals traits of cold adaptation.</title>
        <authorList>
            <person name="Blanc G."/>
            <person name="Agarkova I."/>
            <person name="Grimwood J."/>
            <person name="Kuo A."/>
            <person name="Brueggeman A."/>
            <person name="Dunigan D."/>
            <person name="Gurnon J."/>
            <person name="Ladunga I."/>
            <person name="Lindquist E."/>
            <person name="Lucas S."/>
            <person name="Pangilinan J."/>
            <person name="Proschold T."/>
            <person name="Salamov A."/>
            <person name="Schmutz J."/>
            <person name="Weeks D."/>
            <person name="Yamada T."/>
            <person name="Claverie J.M."/>
            <person name="Grigoriev I."/>
            <person name="Van Etten J."/>
            <person name="Lomsadze A."/>
            <person name="Borodovsky M."/>
        </authorList>
    </citation>
    <scope>NUCLEOTIDE SEQUENCE [LARGE SCALE GENOMIC DNA]</scope>
    <source>
        <strain evidence="2 3">C-169</strain>
    </source>
</reference>
<feature type="transmembrane region" description="Helical" evidence="1">
    <location>
        <begin position="212"/>
        <end position="238"/>
    </location>
</feature>
<evidence type="ECO:0000256" key="1">
    <source>
        <dbReference type="SAM" id="Phobius"/>
    </source>
</evidence>
<sequence length="245" mass="26743">MQAQRQGVAEKAKSKAKETAQAAKQNGIIADLYEAQQALERSGVSIPELLGTCFLVGITFGTAFQVTHNNGFLPVYDVLPFKVGPFYQSGLVPLVLAPIWVLYGYLYPLLDSYFDDEAVSSASDKASNLRSVALLWASLAAMFILSDVLYLNNVPHWQISAILALAATANWAAFDGTRTGIILGALLAVGAPLSESVIVNVLGWWHYDRPDYLGVVLWAGWCYAAYAFGVGNFARYAVQQQRKNR</sequence>
<dbReference type="EMBL" id="AGSI01000013">
    <property type="protein sequence ID" value="EIE21281.1"/>
    <property type="molecule type" value="Genomic_DNA"/>
</dbReference>
<proteinExistence type="predicted"/>
<dbReference type="Proteomes" id="UP000007264">
    <property type="component" value="Unassembled WGS sequence"/>
</dbReference>
<dbReference type="PANTHER" id="PTHR36774:SF1">
    <property type="entry name" value="INSULIN-INDUCED PROTEIN"/>
    <property type="match status" value="1"/>
</dbReference>
<name>I0YSB2_COCSC</name>
<feature type="transmembrane region" description="Helical" evidence="1">
    <location>
        <begin position="181"/>
        <end position="206"/>
    </location>
</feature>
<dbReference type="AlphaFoldDB" id="I0YSB2"/>
<accession>I0YSB2</accession>
<keyword evidence="1" id="KW-0812">Transmembrane</keyword>
<evidence type="ECO:0000313" key="3">
    <source>
        <dbReference type="Proteomes" id="UP000007264"/>
    </source>
</evidence>
<protein>
    <recommendedName>
        <fullName evidence="4">INSIG-domain-containing protein</fullName>
    </recommendedName>
</protein>
<feature type="transmembrane region" description="Helical" evidence="1">
    <location>
        <begin position="157"/>
        <end position="174"/>
    </location>
</feature>
<dbReference type="KEGG" id="csl:COCSUDRAFT_43577"/>
<feature type="transmembrane region" description="Helical" evidence="1">
    <location>
        <begin position="86"/>
        <end position="110"/>
    </location>
</feature>
<organism evidence="2 3">
    <name type="scientific">Coccomyxa subellipsoidea (strain C-169)</name>
    <name type="common">Green microalga</name>
    <dbReference type="NCBI Taxonomy" id="574566"/>
    <lineage>
        <taxon>Eukaryota</taxon>
        <taxon>Viridiplantae</taxon>
        <taxon>Chlorophyta</taxon>
        <taxon>core chlorophytes</taxon>
        <taxon>Trebouxiophyceae</taxon>
        <taxon>Trebouxiophyceae incertae sedis</taxon>
        <taxon>Coccomyxaceae</taxon>
        <taxon>Coccomyxa</taxon>
        <taxon>Coccomyxa subellipsoidea</taxon>
    </lineage>
</organism>
<feature type="transmembrane region" description="Helical" evidence="1">
    <location>
        <begin position="131"/>
        <end position="151"/>
    </location>
</feature>
<dbReference type="RefSeq" id="XP_005645825.1">
    <property type="nucleotide sequence ID" value="XM_005645768.1"/>
</dbReference>
<gene>
    <name evidence="2" type="ORF">COCSUDRAFT_43577</name>
</gene>
<feature type="transmembrane region" description="Helical" evidence="1">
    <location>
        <begin position="49"/>
        <end position="66"/>
    </location>
</feature>
<keyword evidence="1" id="KW-0472">Membrane</keyword>
<comment type="caution">
    <text evidence="2">The sequence shown here is derived from an EMBL/GenBank/DDBJ whole genome shotgun (WGS) entry which is preliminary data.</text>
</comment>
<evidence type="ECO:0000313" key="2">
    <source>
        <dbReference type="EMBL" id="EIE21281.1"/>
    </source>
</evidence>
<dbReference type="OrthoDB" id="205546at2759"/>
<dbReference type="PANTHER" id="PTHR36774">
    <property type="entry name" value="INSULIN-INDUCED PROTEIN"/>
    <property type="match status" value="1"/>
</dbReference>
<keyword evidence="3" id="KW-1185">Reference proteome</keyword>
<keyword evidence="1" id="KW-1133">Transmembrane helix</keyword>
<evidence type="ECO:0008006" key="4">
    <source>
        <dbReference type="Google" id="ProtNLM"/>
    </source>
</evidence>